<keyword evidence="2" id="KW-1185">Reference proteome</keyword>
<proteinExistence type="predicted"/>
<organism evidence="1 2">
    <name type="scientific">Sphaerobolus stellatus (strain SS14)</name>
    <dbReference type="NCBI Taxonomy" id="990650"/>
    <lineage>
        <taxon>Eukaryota</taxon>
        <taxon>Fungi</taxon>
        <taxon>Dikarya</taxon>
        <taxon>Basidiomycota</taxon>
        <taxon>Agaricomycotina</taxon>
        <taxon>Agaricomycetes</taxon>
        <taxon>Phallomycetidae</taxon>
        <taxon>Geastrales</taxon>
        <taxon>Sphaerobolaceae</taxon>
        <taxon>Sphaerobolus</taxon>
    </lineage>
</organism>
<dbReference type="AlphaFoldDB" id="A0A0C9V5E8"/>
<dbReference type="HOGENOM" id="CLU_004050_1_0_1"/>
<dbReference type="InterPro" id="IPR018247">
    <property type="entry name" value="EF_Hand_1_Ca_BS"/>
</dbReference>
<dbReference type="OrthoDB" id="2122982at2759"/>
<dbReference type="Proteomes" id="UP000054279">
    <property type="component" value="Unassembled WGS sequence"/>
</dbReference>
<evidence type="ECO:0000313" key="1">
    <source>
        <dbReference type="EMBL" id="KIJ42134.1"/>
    </source>
</evidence>
<name>A0A0C9V5E8_SPHS4</name>
<evidence type="ECO:0000313" key="2">
    <source>
        <dbReference type="Proteomes" id="UP000054279"/>
    </source>
</evidence>
<accession>A0A0C9V5E8</accession>
<sequence>MYRILYFFGYRKPRGPNTTASAAGDGDYYPSFPVPELQLQGQSPIEEGQGILVPNTPGPMVAGPRPMDSPSIQLTENPLSDLRRLNQLFNPLVKKRKTINEDNGLLLPQIGDKPASVMSIEKSIGVDLVDNLKNLDVVQDGLNHFLSGGGPFIKILDDVAKIHPAVTVAVLAFKAVWTLETTRRENDKRIIALYISMRDMMGVLHRWDYFLVNIENHSIESIRYVLYRLQDISKKKAERRGEKVKDIFGFSLKDISEKAALDMKKCGSACDLYGKKRLVIKVLNSTFWQSTFTEFLRKFAQHRQDFEFALTIHIAGAVEESINYQQKHAAALAQLDDKLTSMSEMLRRFATPEETDIAMFIEKKGGVKTIAQQIKENNPKSDAVLKELDEYENEKYNTTQGTQGGKIRHPHDSLEELRKEINIDQDQALKKNFESFQLKFEAQQKLFRDEVTQVVRKEGENIIRTLTAGSYSRILNEDVQAVWKEMKWGGNVKARHFVLALHDYFTEKWGLDVPEQPKEALTFKYPLRAFRPAKKGETDEWALGYLDPANLQTLSEAFDADASGFITIKEVNEFTGSMPEGWSLPHWIAYWAIGWQLTLDHNKEACQEILARMLRTLPSVRPENRDAANQYFETMSQCILPLLASVNPVEEDEILFEKFEKYNKQEEQALKARLKEEAEESIVVISQAVSDRVKRLKAIFVQQKLRVNESFHVFANGIFEYISEASKFWSAETILRTDLLSVSYFHFKEEPNDLEDPTQFCNHEVQLPIKVAPLHDALVKAYGNEVPPLPFSLFEGEWNGYFYNDDHKISIQLLSFSFVSDNQGEAGSTEPVEIEVEGSLIAAAKEFQVKGKDIMRHNQNLIEFAELKCTGNYGLSELTGHINPQTRMMTGTVSLHSPGSLTTTSCTLYMEQRTLSTASFDRFHPPASEFQTSKPRALWKFALDAVMAEVSQKFTFTRRYFAERRKTRQTYLDLMLERRLGRILEHEEYEVLWSLRSSFSKADAEFYDFLVKYMLSMRTRHCGYTCDNCQRTIYGSRTFCITCLESAIDMNTVDFCDRVDCINSQGVYDREDILTPHVPSHTLVKTRRVVFRVMLGKVVKDAKAAKDKVDKRIQQNIVLQQNKMKSRKEAPDRNAVITCCFCGEIISEEFWICIECNNPTCICTKCDSNGRTALLETYEGSHNYQEHVLVKWQMPPQHTVLTIEERLTRMERELTDRLSKLETFFQDHIHKVDRLLESPPGTSSVNNGFNGSHGWTAI</sequence>
<dbReference type="PROSITE" id="PS00018">
    <property type="entry name" value="EF_HAND_1"/>
    <property type="match status" value="1"/>
</dbReference>
<protein>
    <recommendedName>
        <fullName evidence="3">EF-hand domain-containing protein</fullName>
    </recommendedName>
</protein>
<gene>
    <name evidence="1" type="ORF">M422DRAFT_254828</name>
</gene>
<dbReference type="EMBL" id="KN837132">
    <property type="protein sequence ID" value="KIJ42134.1"/>
    <property type="molecule type" value="Genomic_DNA"/>
</dbReference>
<reference evidence="1 2" key="1">
    <citation type="submission" date="2014-06" db="EMBL/GenBank/DDBJ databases">
        <title>Evolutionary Origins and Diversification of the Mycorrhizal Mutualists.</title>
        <authorList>
            <consortium name="DOE Joint Genome Institute"/>
            <consortium name="Mycorrhizal Genomics Consortium"/>
            <person name="Kohler A."/>
            <person name="Kuo A."/>
            <person name="Nagy L.G."/>
            <person name="Floudas D."/>
            <person name="Copeland A."/>
            <person name="Barry K.W."/>
            <person name="Cichocki N."/>
            <person name="Veneault-Fourrey C."/>
            <person name="LaButti K."/>
            <person name="Lindquist E.A."/>
            <person name="Lipzen A."/>
            <person name="Lundell T."/>
            <person name="Morin E."/>
            <person name="Murat C."/>
            <person name="Riley R."/>
            <person name="Ohm R."/>
            <person name="Sun H."/>
            <person name="Tunlid A."/>
            <person name="Henrissat B."/>
            <person name="Grigoriev I.V."/>
            <person name="Hibbett D.S."/>
            <person name="Martin F."/>
        </authorList>
    </citation>
    <scope>NUCLEOTIDE SEQUENCE [LARGE SCALE GENOMIC DNA]</scope>
    <source>
        <strain evidence="1 2">SS14</strain>
    </source>
</reference>
<evidence type="ECO:0008006" key="3">
    <source>
        <dbReference type="Google" id="ProtNLM"/>
    </source>
</evidence>